<dbReference type="Proteomes" id="UP000032582">
    <property type="component" value="Unassembled WGS sequence"/>
</dbReference>
<comment type="caution">
    <text evidence="1">The sequence shown here is derived from an EMBL/GenBank/DDBJ whole genome shotgun (WGS) entry which is preliminary data.</text>
</comment>
<reference evidence="1 2" key="1">
    <citation type="submission" date="2015-02" db="EMBL/GenBank/DDBJ databases">
        <title>Whole genome shotgun sequencing of cultured foodborne pathogen.</title>
        <authorList>
            <person name="Timme R."/>
            <person name="Allard M.W."/>
            <person name="Strain E."/>
            <person name="Evans P.S."/>
            <person name="Brown E."/>
        </authorList>
    </citation>
    <scope>NUCLEOTIDE SEQUENCE [LARGE SCALE GENOMIC DNA]</scope>
    <source>
        <strain evidence="1 2">GCSL-TSO-24</strain>
    </source>
</reference>
<evidence type="ECO:0000313" key="2">
    <source>
        <dbReference type="Proteomes" id="UP000032582"/>
    </source>
</evidence>
<accession>A0A0D8L8E3</accession>
<proteinExistence type="predicted"/>
<dbReference type="AlphaFoldDB" id="A0A0D8L8E3"/>
<organism evidence="1 2">
    <name type="scientific">Morganella morganii</name>
    <name type="common">Proteus morganii</name>
    <dbReference type="NCBI Taxonomy" id="582"/>
    <lineage>
        <taxon>Bacteria</taxon>
        <taxon>Pseudomonadati</taxon>
        <taxon>Pseudomonadota</taxon>
        <taxon>Gammaproteobacteria</taxon>
        <taxon>Enterobacterales</taxon>
        <taxon>Morganellaceae</taxon>
        <taxon>Morganella</taxon>
    </lineage>
</organism>
<sequence>MIMRKYWCSACEKPIPADQLAVNTGDIANMTIEDTKITPSRTTVRVVSRIGKITNIENDIATVIYRGKVYRRSVAVLVPAAAPGIITRALHGECECGVLPEGVADD</sequence>
<evidence type="ECO:0000313" key="1">
    <source>
        <dbReference type="EMBL" id="KJF77053.1"/>
    </source>
</evidence>
<dbReference type="PATRIC" id="fig|582.24.peg.4809"/>
<name>A0A0D8L8E3_MORMO</name>
<gene>
    <name evidence="1" type="ORF">UA45_15090</name>
</gene>
<dbReference type="EMBL" id="JZSH01000202">
    <property type="protein sequence ID" value="KJF77053.1"/>
    <property type="molecule type" value="Genomic_DNA"/>
</dbReference>
<protein>
    <submittedName>
        <fullName evidence="1">Uncharacterized protein</fullName>
    </submittedName>
</protein>